<proteinExistence type="predicted"/>
<name>A0AC59EWM0_9VIRU</name>
<dbReference type="EMBL" id="KC662249">
    <property type="protein sequence ID" value="AGM15364.1"/>
    <property type="molecule type" value="Genomic_DNA"/>
</dbReference>
<evidence type="ECO:0000313" key="2">
    <source>
        <dbReference type="Proteomes" id="UP000204225"/>
    </source>
</evidence>
<reference evidence="1 2" key="1">
    <citation type="journal article" date="2013" name="Proc. Natl. Acad. Sci. U.S.A.">
        <title>Genome of Phaeocystis globosa virus PgV-16T highlights the common ancestry of the largest known DNA viruses infecting eukaryotes.</title>
        <authorList>
            <person name="Santini S."/>
            <person name="Jeudy S."/>
            <person name="Bartoli J."/>
            <person name="Poirot O."/>
            <person name="Lescot M."/>
            <person name="Abergel C."/>
            <person name="Barbe V."/>
            <person name="Wommack K.E."/>
            <person name="Noordeloos A.A."/>
            <person name="Brussaard C.P."/>
            <person name="Claverie J.M."/>
        </authorList>
    </citation>
    <scope>NUCLEOTIDE SEQUENCE [LARGE SCALE GENOMIC DNA]</scope>
    <source>
        <strain evidence="1 2">16T</strain>
    </source>
</reference>
<keyword evidence="2" id="KW-1185">Reference proteome</keyword>
<dbReference type="Proteomes" id="UP000204225">
    <property type="component" value="Segment"/>
</dbReference>
<gene>
    <name evidence="1" type="ORF">PGCG_00052</name>
</gene>
<sequence length="3739" mass="423057">MSRTCFTLNNSVKIKKSNYQDTDLSARLIYSFNNNYSNTTDNALTTFGLYDTTPTIVYNIINVPKSHPMGFFDASAQGTGNSADQMSDISNLITYDVSYANSIKIYVSSGSDLSHGNNNYYNFYDESYNLININTSYAETTLTNSGDNFHFMRNMEYQFIAIEDFSTSHPFSLSGENFVTDDLSLNYLDDSFNIIIPTDANNTTKPIHYQDVCGNADFTGVFSILVDASNITYLYGDIKLTVEDFSNSNTQTGSYTKLLKDRLISIQSFPDPSGVVEVSNVNLFHFNDTCDYVIAKQSEFRPLLKDKNEECLNIVSQAKLIEDTGRGVFYYEFNLNNHGGDNTFTNIELYDTDYGIYDGSYTVFNIDPNHPFTLDNIDISNSVYVDEDNTTGIIYKTDQRIQVLGTPYNKYNYYFNTVRLIVNNDRNELVTNDDISLLSIDLTSILTPHAHYELSNNLFYTTLCEDSDFVNDINPNIDLSFVLYNQQDSVFTTNFMTPKENIYTLNLYQDYNEPTLPYKALDRYNHDISNLITSTLPATINFNLSSFVITYTIEDYEGNTSQLLRLVEIYRGPFIEISGTLTDPLFLNSNPLTNRFIIESDTHTTYNVHDNIDVYVYDKLANKITLPFEITLVSGDYYEPSSIFGNTTLDQLTTDNSKNILKYNNILATNQPLKSDVNTPGRPLNYYLSKNFNFEFKEGTGSGSSAVDELGIKIINVKSFNIDNENSRILEEANLINFNGRSNISYVSLDLLNDKILSFNLDAGTNDLIINKIDSSDNVIDISQSYEEYALNTSLTITNIGFVINIIDTNNADNYLNIDGSFDEINLFGEAHMNSQYVGEYDFAITVKGLSSEDHIFNDISDNIDINSLDTDFSRIYTANITDTSKPELHFINNGGIVKEYTFNYAADNSFLIFDSITILNRGNLFLENSNRPLLEASDNSIYDLSFTYKVESPNALRETGGIYYIDENDTNGNPHTPIITYSAVDLCGNKSNDVSLTLVFKDYPDLQLKGLPLVQIEVFTPHTEDGILIRPSDPNLREEYVPGDGSYYGAFLSDFQNAHSTAEPNNLDISYSTNLDISTVGIYGFTYHVRSSIGVPALNSFNSITRFIQVVDISNPYLLFPILTGSVIDGSNDTTFSVKHTEQIPNTGQFQIAENFYTGYNAPNIDFSLSVFSSFDDISYIIHTLDLSDNYFTRVDLSLTVSLSIGGRDVSFTEAGLKSVAGTNNIYLNDDNSLNKVTNGLNKAESLIFNYKVHDRYDNSFNVNRIVDIVDDKEPSIDFSFDDNNFTDVNYVLFSESVTDFKDFSYQAFNKEISYNLLIMELSSIIFDFTLVDNYEISSNNYTIRINNNTTGIDQSNIKTMSDIIDNSATLDFFSKVGSSLDIIYEISDNQFNTFITTRKVDIINKIAPLASFKNEYPNINQILIDFGNNSYNIADDFNISHPRLFETDVPFDISFSLGLGLGVTPNITTISGNYEFDPAGMIYTVIGSSPTINHDISCFAVTKQSPFDLSSSAIAINVLITNQGPIFDNIVSVIPHEAGEFFSDASFLFGVNAVSEYDKFYHFNNSTDISYLFTNFTTNYDENSFDVTNPVAGIYNVSYTATDENNKTKILTRQILVSDTAAPVITLSLADTIYVNRFEELYMPTAYFSDVGSGLSSITIRLENTINNVVKDITDLVFPTLVKNYTFSQSALLLDTNDTSNSDMSYQLIYNSTDRVGNSAVPKILNIAIELVTDFIIIPKLSVSGYEYNLDDNFNTKFKALISNNTDNLAAVFNSGDINYNSTTKTITYEVGDIDKYNLINYTMTATFGANIVSADNNTIVNNITPNTIGNYNILYQSFDVISFQSFIEVIKFNIVDTVPPDLSFVLSTDYPDISNIKLPLLSTDKYNSLTSNTINGLVNQNLSNPYLFTKGVDGHNMYSLPGVNITDVGGGTSTISLSNETLEGAFDSTLALFTTYKKLIPIQSSTSVYDSLPVTYAEINNSLATIHINPNLSDSYIDVTINHSDVNFDGSANVIFNYIDGTEHRFTYRGNGPIEFYNYSAIPPDWSNTFYQVGDHSTTVVNSAGLTGKDYYINCSSVTGVSTWTFRALSGDVSSVVLEEYSGWRGMLDVTVTENPLFDISASYLLKNAGEYIQNYQVFDSAGNSSDISRVITVERFDPFLNLNYTQDVCDNLFLKTYHPQHTPYIEQSGTIYDYYETSLPSLNIDVTQLIDEKVLGIQKVKLQLTDATNDVLSVAERDVHVVKLKCLTSTVNDLSNLIPDTSNNKFGLYDNSYTINITDPSDAIRLVGNNNIDITGMINITGENIETIDGNEYHWGKIDVSVNSNFNRASIEYLNRDLSVVFLEDVFLYSDECVPIIIVQTFKEPLHRQTFLLDVSGYNSPDNSYQYFTLSGEIYQSAGDINNRYITDLSRATLHLPIGEYTFTQLGHRNYYNRIKFSITEDGTHNNGVEFTKGITEYGTPGVTNGRTEFLLSATTPSPLYYYSEHFPNMGGKIETRNNIVFSRGNMYVTDNVLSVDNAAVLPVFNSQEELLNRLLISQSFDIVAPSGTTDNFNVNCITQQNVNHNVLINKPTNLIIFKKYQSSSNYDPLDTGIITSVPTYDESVVPNSDISNGHLKHDLSNHYLFDVSVNMSQSNIIMYDYKIDTSTNILNNTKNSNYTMSILDLFYSKGVIDNYENFFKKFDNRLLESRFVKNNFISKINEIKYENPVSILDNNQIYQFYLNNYLPSSNIIFNEMLNNFITFNLQTYIDLSNLDIDSDLLNHLYNRVFTKYETPSNYLPDKSNLLFEEYVVSIWTDISSDVRQEIVKSDEVSILLSNGTVEINEYLLDSQDSSGLLYKMYDNMIETEGIDAVDEELKNRVFLSVRDASMIGHDYNQYIGITSQNIFHNMYINEDNTFIFHPYQDLANNFKVNEPTLTLERTLTDFSNNKKYLLELSTNDLYGCYVDSSKNIYENANKKNNVIQQDTYNYKSFISYFFGDELPNNDYYLGQFDIRPQTLNDVCYNKFEYAYDSALQNYHSHSYVIDLNDYFDRYMYDNSNLAVPWNVYNNANLKYTIVDLSYINEFNLFDVDGSQNIIFDKSKVVALNKIQNHLAVLNFRLGFISDIITNQLTYKHIPNSYDPDDHLFVNNTSIQNLIALYSETDTISNVYNLELENRTLNNLYSNNFNNFKKLKEKYRLIEEIFKFHQNTEFVSPLYNIFDDVDDSDADFNNVDQLVTDLSSIGINIDLMLDNNFYFYYDEDTLGTLLRNSTNSIITDMTDYDILFNLLADYTDMKVAYENIIFEFNARHLNESLFSDVAVIDLSYADVFNKTDILEFTTTLLNNYVSLNEVLNNQIAFSNINVITTKHAGADDLCNNSFDPGFNYTYDQTGIVLVDLSNNINHVRTNFNYFLHAVVGVYDFINKERIYDERLNYHMSGSKLLINSFYSNNLQFKLDIRYDSYLYPSKYVDRIVLDLAVPDFTPPTLLFNDISLSFSQSLSTAGSIDDLIEVLIADISFIEVNQYHSDDASSSNTSIIYNDVSVNSYTTITYTNKTYSTINIDVRNLYNGTANYIDGTAEIDIFYTVTDNANNVNTVKRTVFVESSFDYPAFFINGIPYDEFILSLGGNRWTYNATQGVPITDRSILNNITALDTANNNQPLHITVKNTLVNTDTLGLFTDAITLTATSNSGVSITTTIYRDILVKIDDGIDIIINNPECPCPVYYKKIQHNYKMGSGASNTMRLAKVILNRR</sequence>
<protein>
    <submittedName>
        <fullName evidence="1">Uncharacterized protein</fullName>
    </submittedName>
</protein>
<organism evidence="1 2">
    <name type="scientific">Phaeocystis globosa virus PgV-16T</name>
    <dbReference type="NCBI Taxonomy" id="3071227"/>
    <lineage>
        <taxon>Viruses</taxon>
        <taxon>Varidnaviria</taxon>
        <taxon>Bamfordvirae</taxon>
        <taxon>Nucleocytoviricota</taxon>
        <taxon>Megaviricetes</taxon>
        <taxon>Imitervirales</taxon>
        <taxon>Mesomimiviridae</taxon>
        <taxon>Tethysvirus</taxon>
        <taxon>Tethysvirus hollandense</taxon>
    </lineage>
</organism>
<accession>A0AC59EWM0</accession>
<evidence type="ECO:0000313" key="1">
    <source>
        <dbReference type="EMBL" id="AGM15364.1"/>
    </source>
</evidence>